<proteinExistence type="predicted"/>
<dbReference type="CDD" id="cd12193">
    <property type="entry name" value="bZIP_GCN4"/>
    <property type="match status" value="1"/>
</dbReference>
<keyword evidence="4" id="KW-0175">Coiled coil</keyword>
<dbReference type="SUPFAM" id="SSF57959">
    <property type="entry name" value="Leucine zipper domain"/>
    <property type="match status" value="1"/>
</dbReference>
<evidence type="ECO:0000256" key="5">
    <source>
        <dbReference type="SAM" id="MobiDB-lite"/>
    </source>
</evidence>
<feature type="compositionally biased region" description="Low complexity" evidence="5">
    <location>
        <begin position="72"/>
        <end position="110"/>
    </location>
</feature>
<name>A0A1E3PTX0_9ASCO</name>
<dbReference type="GO" id="GO:0000981">
    <property type="term" value="F:DNA-binding transcription factor activity, RNA polymerase II-specific"/>
    <property type="evidence" value="ECO:0007669"/>
    <property type="project" value="TreeGrafter"/>
</dbReference>
<dbReference type="InterPro" id="IPR050946">
    <property type="entry name" value="AP-1_TF_bZIP"/>
</dbReference>
<reference evidence="7 8" key="1">
    <citation type="journal article" date="2016" name="Proc. Natl. Acad. Sci. U.S.A.">
        <title>Comparative genomics of biotechnologically important yeasts.</title>
        <authorList>
            <person name="Riley R."/>
            <person name="Haridas S."/>
            <person name="Wolfe K.H."/>
            <person name="Lopes M.R."/>
            <person name="Hittinger C.T."/>
            <person name="Goeker M."/>
            <person name="Salamov A.A."/>
            <person name="Wisecaver J.H."/>
            <person name="Long T.M."/>
            <person name="Calvey C.H."/>
            <person name="Aerts A.L."/>
            <person name="Barry K.W."/>
            <person name="Choi C."/>
            <person name="Clum A."/>
            <person name="Coughlan A.Y."/>
            <person name="Deshpande S."/>
            <person name="Douglass A.P."/>
            <person name="Hanson S.J."/>
            <person name="Klenk H.-P."/>
            <person name="LaButti K.M."/>
            <person name="Lapidus A."/>
            <person name="Lindquist E.A."/>
            <person name="Lipzen A.M."/>
            <person name="Meier-Kolthoff J.P."/>
            <person name="Ohm R.A."/>
            <person name="Otillar R.P."/>
            <person name="Pangilinan J.L."/>
            <person name="Peng Y."/>
            <person name="Rokas A."/>
            <person name="Rosa C.A."/>
            <person name="Scheuner C."/>
            <person name="Sibirny A.A."/>
            <person name="Slot J.C."/>
            <person name="Stielow J.B."/>
            <person name="Sun H."/>
            <person name="Kurtzman C.P."/>
            <person name="Blackwell M."/>
            <person name="Grigoriev I.V."/>
            <person name="Jeffries T.W."/>
        </authorList>
    </citation>
    <scope>NUCLEOTIDE SEQUENCE [LARGE SCALE GENOMIC DNA]</scope>
    <source>
        <strain evidence="7 8">DSM 6958</strain>
    </source>
</reference>
<dbReference type="PANTHER" id="PTHR11462:SF35">
    <property type="entry name" value="TRANSCRIPTION FACTOR JRA"/>
    <property type="match status" value="1"/>
</dbReference>
<dbReference type="GO" id="GO:0005667">
    <property type="term" value="C:transcription regulator complex"/>
    <property type="evidence" value="ECO:0007669"/>
    <property type="project" value="TreeGrafter"/>
</dbReference>
<keyword evidence="1" id="KW-0805">Transcription regulation</keyword>
<sequence>MAPILGLNQTLSDNTNLASLLSEPMFEGDYTLKADRLTFHEPSHVKIPCTFTRETKSMIVMNKLVQSESEVISTSKPSQSSSSTPASIKTTSRKNTTITSPGITITTSPTNARPIVVDNPKDAASVRRARNTEAARRSRAKKTDRIRELELMVDQLMEHNTKLQCEVEVLRQYKWHV</sequence>
<evidence type="ECO:0000256" key="2">
    <source>
        <dbReference type="ARBA" id="ARBA00023125"/>
    </source>
</evidence>
<dbReference type="AlphaFoldDB" id="A0A1E3PTX0"/>
<dbReference type="GO" id="GO:0000978">
    <property type="term" value="F:RNA polymerase II cis-regulatory region sequence-specific DNA binding"/>
    <property type="evidence" value="ECO:0007669"/>
    <property type="project" value="TreeGrafter"/>
</dbReference>
<feature type="domain" description="BZIP" evidence="6">
    <location>
        <begin position="127"/>
        <end position="172"/>
    </location>
</feature>
<gene>
    <name evidence="7" type="ORF">NADFUDRAFT_68540</name>
</gene>
<dbReference type="InterPro" id="IPR004827">
    <property type="entry name" value="bZIP"/>
</dbReference>
<dbReference type="Gene3D" id="3.30.160.60">
    <property type="entry name" value="Classic Zinc Finger"/>
    <property type="match status" value="1"/>
</dbReference>
<dbReference type="GO" id="GO:1903833">
    <property type="term" value="P:positive regulation of cellular response to amino acid starvation"/>
    <property type="evidence" value="ECO:0007669"/>
    <property type="project" value="TreeGrafter"/>
</dbReference>
<evidence type="ECO:0000313" key="8">
    <source>
        <dbReference type="Proteomes" id="UP000095009"/>
    </source>
</evidence>
<evidence type="ECO:0000259" key="6">
    <source>
        <dbReference type="PROSITE" id="PS50217"/>
    </source>
</evidence>
<keyword evidence="2" id="KW-0238">DNA-binding</keyword>
<dbReference type="Proteomes" id="UP000095009">
    <property type="component" value="Unassembled WGS sequence"/>
</dbReference>
<evidence type="ECO:0000256" key="4">
    <source>
        <dbReference type="SAM" id="Coils"/>
    </source>
</evidence>
<dbReference type="InterPro" id="IPR046347">
    <property type="entry name" value="bZIP_sf"/>
</dbReference>
<protein>
    <recommendedName>
        <fullName evidence="6">BZIP domain-containing protein</fullName>
    </recommendedName>
</protein>
<dbReference type="STRING" id="857566.A0A1E3PTX0"/>
<dbReference type="EMBL" id="KV454406">
    <property type="protein sequence ID" value="ODQ68277.1"/>
    <property type="molecule type" value="Genomic_DNA"/>
</dbReference>
<dbReference type="PANTHER" id="PTHR11462">
    <property type="entry name" value="JUN TRANSCRIPTION FACTOR-RELATED"/>
    <property type="match status" value="1"/>
</dbReference>
<dbReference type="GO" id="GO:0001080">
    <property type="term" value="P:nitrogen catabolite activation of transcription from RNA polymerase II promoter"/>
    <property type="evidence" value="ECO:0007669"/>
    <property type="project" value="TreeGrafter"/>
</dbReference>
<evidence type="ECO:0000256" key="3">
    <source>
        <dbReference type="ARBA" id="ARBA00023163"/>
    </source>
</evidence>
<feature type="coiled-coil region" evidence="4">
    <location>
        <begin position="139"/>
        <end position="166"/>
    </location>
</feature>
<organism evidence="7 8">
    <name type="scientific">Nadsonia fulvescens var. elongata DSM 6958</name>
    <dbReference type="NCBI Taxonomy" id="857566"/>
    <lineage>
        <taxon>Eukaryota</taxon>
        <taxon>Fungi</taxon>
        <taxon>Dikarya</taxon>
        <taxon>Ascomycota</taxon>
        <taxon>Saccharomycotina</taxon>
        <taxon>Dipodascomycetes</taxon>
        <taxon>Dipodascales</taxon>
        <taxon>Dipodascales incertae sedis</taxon>
        <taxon>Nadsonia</taxon>
    </lineage>
</organism>
<keyword evidence="8" id="KW-1185">Reference proteome</keyword>
<dbReference type="PROSITE" id="PS50217">
    <property type="entry name" value="BZIP"/>
    <property type="match status" value="1"/>
</dbReference>
<feature type="region of interest" description="Disordered" evidence="5">
    <location>
        <begin position="71"/>
        <end position="113"/>
    </location>
</feature>
<dbReference type="Pfam" id="PF07716">
    <property type="entry name" value="bZIP_2"/>
    <property type="match status" value="1"/>
</dbReference>
<keyword evidence="3" id="KW-0804">Transcription</keyword>
<dbReference type="OrthoDB" id="4096528at2759"/>
<dbReference type="PROSITE" id="PS00036">
    <property type="entry name" value="BZIP_BASIC"/>
    <property type="match status" value="1"/>
</dbReference>
<evidence type="ECO:0000256" key="1">
    <source>
        <dbReference type="ARBA" id="ARBA00023015"/>
    </source>
</evidence>
<accession>A0A1E3PTX0</accession>
<evidence type="ECO:0000313" key="7">
    <source>
        <dbReference type="EMBL" id="ODQ68277.1"/>
    </source>
</evidence>